<evidence type="ECO:0000256" key="4">
    <source>
        <dbReference type="ARBA" id="ARBA00022729"/>
    </source>
</evidence>
<evidence type="ECO:0000256" key="5">
    <source>
        <dbReference type="ARBA" id="ARBA00022737"/>
    </source>
</evidence>
<dbReference type="SUPFAM" id="SSF56112">
    <property type="entry name" value="Protein kinase-like (PK-like)"/>
    <property type="match status" value="1"/>
</dbReference>
<sequence length="947" mass="103314">MSRYEYTLTSFLCILFLFCFCPLVLSLLSQSQTDIMIKLSKNPEFSGQWSGSNPCAWKGVTCDPTNSSVREISLSGFGLSSSNFLLVCKIETLEHLDVSNNRLSSIPEDFFTECGKIKGLKLLNFTGNKLRGAFPTFNGFDGLESLDMSFNQLEGNIGLQLDGLVSLKSLNLSFNFFMGSLPTKLGKSMVLEQLVLSGNYFHGKIPDDLLSYENLTGIDFRGNNISGTIHSNIGKLSKLETLILSSNNLAGEIPPSLMDITKLTRFAANLNHFNGSVPPGITKYLTSLDLSYNQLSGSIPEGLLSPQQLQVVDLSNNNLTGSLPSKVSPSLIRLRFGGNLLRGNIPSDAFSTAQNLTYLELNNNELTGSIPVELGSCKKLALLNLAENQLSDVLPPWLGDLNNLQVLKLEMNNLNGTIPIEIGQLQKLSTLNLSWNSLSGSIPSEISNLSSLAFLYLQSNNLRGFIPTSIDKLKLLIELQLGENQLGGVIPNMPLSLQASLNLSSNRFSGSIPSSLSNLNNLEVLDLSNNKFSGEIPEDLTRMSALTQFLISNNQLTGVIPKFSGHVIIDFKGNPNLSMNTTTPDSPTPYSSSAKKGISVAVAILIAIVAAIFIVGIVTLLVVSVSRHYYRVNDEHLPSGEDHHNPQVIQSNLLTPNGIHRSSIDFSKAMEAVAETSNVTLKTRFSTYYKAIMPSGSTYFVKKLNWSDKILPVGTHDKFGKELEVLAKLNNSNVMTPLAYVLSTDTAYILYEYVSNGSLFDVLHGSMENSLDWASRYSIAVGVAQGLSFLHGFASSPILLLDLSSKSIMLKSLKEPLVGDIEHYKVIDPSKSTGNFSAVAGSVGYIPPEYAYTMTVTMAGNVYSFGVILLELLTGKPAVTEGTELVKWVLRYSTNQDYILDLNVSRTSQAVRNQMLAMLKIALVCVSTSPETRPKMKSVLRMLLNAR</sequence>
<keyword evidence="7 9" id="KW-0472">Membrane</keyword>
<dbReference type="InterPro" id="IPR003591">
    <property type="entry name" value="Leu-rich_rpt_typical-subtyp"/>
</dbReference>
<organism evidence="12 13">
    <name type="scientific">Abrus precatorius</name>
    <name type="common">Indian licorice</name>
    <name type="synonym">Glycine abrus</name>
    <dbReference type="NCBI Taxonomy" id="3816"/>
    <lineage>
        <taxon>Eukaryota</taxon>
        <taxon>Viridiplantae</taxon>
        <taxon>Streptophyta</taxon>
        <taxon>Embryophyta</taxon>
        <taxon>Tracheophyta</taxon>
        <taxon>Spermatophyta</taxon>
        <taxon>Magnoliopsida</taxon>
        <taxon>eudicotyledons</taxon>
        <taxon>Gunneridae</taxon>
        <taxon>Pentapetalae</taxon>
        <taxon>rosids</taxon>
        <taxon>fabids</taxon>
        <taxon>Fabales</taxon>
        <taxon>Fabaceae</taxon>
        <taxon>Papilionoideae</taxon>
        <taxon>50 kb inversion clade</taxon>
        <taxon>NPAAA clade</taxon>
        <taxon>indigoferoid/millettioid clade</taxon>
        <taxon>Abreae</taxon>
        <taxon>Abrus</taxon>
    </lineage>
</organism>
<reference evidence="13" key="2">
    <citation type="submission" date="2025-08" db="UniProtKB">
        <authorList>
            <consortium name="RefSeq"/>
        </authorList>
    </citation>
    <scope>IDENTIFICATION</scope>
    <source>
        <tissue evidence="13">Young leaves</tissue>
    </source>
</reference>
<keyword evidence="2" id="KW-0433">Leucine-rich repeat</keyword>
<dbReference type="OrthoDB" id="4062651at2759"/>
<dbReference type="Gene3D" id="3.80.10.10">
    <property type="entry name" value="Ribonuclease Inhibitor"/>
    <property type="match status" value="4"/>
</dbReference>
<dbReference type="FunFam" id="3.80.10.10:FF:000041">
    <property type="entry name" value="LRR receptor-like serine/threonine-protein kinase ERECTA"/>
    <property type="match status" value="1"/>
</dbReference>
<evidence type="ECO:0000259" key="11">
    <source>
        <dbReference type="PROSITE" id="PS50011"/>
    </source>
</evidence>
<dbReference type="PANTHER" id="PTHR48054:SF25">
    <property type="entry name" value="LEUCINE-RICH REPEAT (LRR) FAMILY PROTEIN"/>
    <property type="match status" value="1"/>
</dbReference>
<dbReference type="RefSeq" id="XP_027346574.1">
    <property type="nucleotide sequence ID" value="XM_027490773.1"/>
</dbReference>
<keyword evidence="12" id="KW-1185">Reference proteome</keyword>
<dbReference type="PANTHER" id="PTHR48054">
    <property type="entry name" value="RECEPTOR KINASE-LIKE PROTEIN XA21"/>
    <property type="match status" value="1"/>
</dbReference>
<keyword evidence="6 9" id="KW-1133">Transmembrane helix</keyword>
<dbReference type="PRINTS" id="PR00019">
    <property type="entry name" value="LEURICHRPT"/>
</dbReference>
<dbReference type="GeneID" id="113858242"/>
<name>A0A8B8KVM5_ABRPR</name>
<dbReference type="SMART" id="SM00365">
    <property type="entry name" value="LRR_SD22"/>
    <property type="match status" value="7"/>
</dbReference>
<dbReference type="GO" id="GO:0016020">
    <property type="term" value="C:membrane"/>
    <property type="evidence" value="ECO:0007669"/>
    <property type="project" value="UniProtKB-SubCell"/>
</dbReference>
<dbReference type="Pfam" id="PF08263">
    <property type="entry name" value="LRRNT_2"/>
    <property type="match status" value="1"/>
</dbReference>
<dbReference type="GO" id="GO:0004672">
    <property type="term" value="F:protein kinase activity"/>
    <property type="evidence" value="ECO:0007669"/>
    <property type="project" value="InterPro"/>
</dbReference>
<dbReference type="InterPro" id="IPR013210">
    <property type="entry name" value="LRR_N_plant-typ"/>
</dbReference>
<dbReference type="Pfam" id="PF00560">
    <property type="entry name" value="LRR_1"/>
    <property type="match status" value="6"/>
</dbReference>
<dbReference type="FunFam" id="3.80.10.10:FF:000095">
    <property type="entry name" value="LRR receptor-like serine/threonine-protein kinase GSO1"/>
    <property type="match status" value="1"/>
</dbReference>
<keyword evidence="3 9" id="KW-0812">Transmembrane</keyword>
<dbReference type="InterPro" id="IPR000719">
    <property type="entry name" value="Prot_kinase_dom"/>
</dbReference>
<comment type="subcellular location">
    <subcellularLocation>
        <location evidence="1">Membrane</location>
        <topology evidence="1">Single-pass membrane protein</topology>
    </subcellularLocation>
</comment>
<evidence type="ECO:0000256" key="3">
    <source>
        <dbReference type="ARBA" id="ARBA00022692"/>
    </source>
</evidence>
<dbReference type="GO" id="GO:0005524">
    <property type="term" value="F:ATP binding"/>
    <property type="evidence" value="ECO:0007669"/>
    <property type="project" value="InterPro"/>
</dbReference>
<gene>
    <name evidence="13" type="primary">LOC113858242</name>
</gene>
<dbReference type="Gene3D" id="3.30.200.20">
    <property type="entry name" value="Phosphorylase Kinase, domain 1"/>
    <property type="match status" value="1"/>
</dbReference>
<feature type="domain" description="Protein kinase" evidence="11">
    <location>
        <begin position="674"/>
        <end position="947"/>
    </location>
</feature>
<dbReference type="InterPro" id="IPR052592">
    <property type="entry name" value="LRR-RLK"/>
</dbReference>
<evidence type="ECO:0000256" key="6">
    <source>
        <dbReference type="ARBA" id="ARBA00022989"/>
    </source>
</evidence>
<dbReference type="FunFam" id="1.10.510.10:FF:001924">
    <property type="entry name" value="leucine-rich repeat receptor-like tyrosine-protein kinase PXC3"/>
    <property type="match status" value="1"/>
</dbReference>
<evidence type="ECO:0000256" key="2">
    <source>
        <dbReference type="ARBA" id="ARBA00022614"/>
    </source>
</evidence>
<evidence type="ECO:0000256" key="1">
    <source>
        <dbReference type="ARBA" id="ARBA00004167"/>
    </source>
</evidence>
<dbReference type="PROSITE" id="PS51450">
    <property type="entry name" value="LRR"/>
    <property type="match status" value="1"/>
</dbReference>
<feature type="signal peptide" evidence="10">
    <location>
        <begin position="1"/>
        <end position="26"/>
    </location>
</feature>
<dbReference type="Pfam" id="PF00069">
    <property type="entry name" value="Pkinase"/>
    <property type="match status" value="1"/>
</dbReference>
<dbReference type="SMART" id="SM00369">
    <property type="entry name" value="LRR_TYP"/>
    <property type="match status" value="7"/>
</dbReference>
<evidence type="ECO:0000313" key="13">
    <source>
        <dbReference type="RefSeq" id="XP_027346574.1"/>
    </source>
</evidence>
<dbReference type="PROSITE" id="PS50011">
    <property type="entry name" value="PROTEIN_KINASE_DOM"/>
    <property type="match status" value="1"/>
</dbReference>
<reference evidence="12" key="1">
    <citation type="journal article" date="2019" name="Toxins">
        <title>Detection of Abrin-Like and Prepropulchellin-Like Toxin Genes and Transcripts Using Whole Genome Sequencing and Full-Length Transcript Sequencing of Abrus precatorius.</title>
        <authorList>
            <person name="Hovde B.T."/>
            <person name="Daligault H.E."/>
            <person name="Hanschen E.R."/>
            <person name="Kunde Y.A."/>
            <person name="Johnson M.B."/>
            <person name="Starkenburg S.R."/>
            <person name="Johnson S.L."/>
        </authorList>
    </citation>
    <scope>NUCLEOTIDE SEQUENCE [LARGE SCALE GENOMIC DNA]</scope>
</reference>
<dbReference type="Gene3D" id="1.10.510.10">
    <property type="entry name" value="Transferase(Phosphotransferase) domain 1"/>
    <property type="match status" value="1"/>
</dbReference>
<dbReference type="InterPro" id="IPR032675">
    <property type="entry name" value="LRR_dom_sf"/>
</dbReference>
<dbReference type="SUPFAM" id="SSF52047">
    <property type="entry name" value="RNI-like"/>
    <property type="match status" value="1"/>
</dbReference>
<keyword evidence="5" id="KW-0677">Repeat</keyword>
<evidence type="ECO:0000256" key="9">
    <source>
        <dbReference type="SAM" id="Phobius"/>
    </source>
</evidence>
<evidence type="ECO:0000313" key="12">
    <source>
        <dbReference type="Proteomes" id="UP000694853"/>
    </source>
</evidence>
<protein>
    <submittedName>
        <fullName evidence="13">Leucine-rich repeat receptor-like tyrosine-protein kinase PXC3</fullName>
    </submittedName>
</protein>
<dbReference type="KEGG" id="aprc:113858242"/>
<dbReference type="InterPro" id="IPR011009">
    <property type="entry name" value="Kinase-like_dom_sf"/>
</dbReference>
<dbReference type="InterPro" id="IPR001611">
    <property type="entry name" value="Leu-rich_rpt"/>
</dbReference>
<dbReference type="Pfam" id="PF13855">
    <property type="entry name" value="LRR_8"/>
    <property type="match status" value="3"/>
</dbReference>
<dbReference type="Proteomes" id="UP000694853">
    <property type="component" value="Unplaced"/>
</dbReference>
<accession>A0A8B8KVM5</accession>
<evidence type="ECO:0000256" key="8">
    <source>
        <dbReference type="ARBA" id="ARBA00023180"/>
    </source>
</evidence>
<evidence type="ECO:0000256" key="7">
    <source>
        <dbReference type="ARBA" id="ARBA00023136"/>
    </source>
</evidence>
<dbReference type="FunFam" id="3.30.200.20:FF:000454">
    <property type="entry name" value="Leucine-rich repeat receptor-like tyrosine-protein kinase PXC3"/>
    <property type="match status" value="1"/>
</dbReference>
<feature type="chain" id="PRO_5034537420" evidence="10">
    <location>
        <begin position="27"/>
        <end position="947"/>
    </location>
</feature>
<evidence type="ECO:0000256" key="10">
    <source>
        <dbReference type="SAM" id="SignalP"/>
    </source>
</evidence>
<keyword evidence="4 10" id="KW-0732">Signal</keyword>
<keyword evidence="8" id="KW-0325">Glycoprotein</keyword>
<dbReference type="AlphaFoldDB" id="A0A8B8KVM5"/>
<dbReference type="FunFam" id="3.80.10.10:FF:000512">
    <property type="entry name" value="Leucine-rich repeat receptor-like serine/threonine-protein kinase BAM3"/>
    <property type="match status" value="1"/>
</dbReference>
<dbReference type="SUPFAM" id="SSF52058">
    <property type="entry name" value="L domain-like"/>
    <property type="match status" value="1"/>
</dbReference>
<proteinExistence type="predicted"/>
<feature type="transmembrane region" description="Helical" evidence="9">
    <location>
        <begin position="598"/>
        <end position="623"/>
    </location>
</feature>